<dbReference type="Gene3D" id="2.60.40.10">
    <property type="entry name" value="Immunoglobulins"/>
    <property type="match status" value="1"/>
</dbReference>
<feature type="domain" description="Fibronectin type III-like" evidence="4">
    <location>
        <begin position="761"/>
        <end position="832"/>
    </location>
</feature>
<gene>
    <name evidence="5" type="ORF">GCM10010365_73870</name>
</gene>
<dbReference type="InterPro" id="IPR013783">
    <property type="entry name" value="Ig-like_fold"/>
</dbReference>
<reference evidence="5" key="1">
    <citation type="journal article" date="2014" name="Int. J. Syst. Evol. Microbiol.">
        <title>Complete genome sequence of Corynebacterium casei LMG S-19264T (=DSM 44701T), isolated from a smear-ripened cheese.</title>
        <authorList>
            <consortium name="US DOE Joint Genome Institute (JGI-PGF)"/>
            <person name="Walter F."/>
            <person name="Albersmeier A."/>
            <person name="Kalinowski J."/>
            <person name="Ruckert C."/>
        </authorList>
    </citation>
    <scope>NUCLEOTIDE SEQUENCE</scope>
    <source>
        <strain evidence="5">JCM 4815</strain>
    </source>
</reference>
<keyword evidence="2 5" id="KW-0378">Hydrolase</keyword>
<evidence type="ECO:0000256" key="3">
    <source>
        <dbReference type="SAM" id="MobiDB-lite"/>
    </source>
</evidence>
<dbReference type="InterPro" id="IPR001764">
    <property type="entry name" value="Glyco_hydro_3_N"/>
</dbReference>
<reference evidence="5" key="2">
    <citation type="submission" date="2020-09" db="EMBL/GenBank/DDBJ databases">
        <authorList>
            <person name="Sun Q."/>
            <person name="Ohkuma M."/>
        </authorList>
    </citation>
    <scope>NUCLEOTIDE SEQUENCE</scope>
    <source>
        <strain evidence="5">JCM 4815</strain>
    </source>
</reference>
<dbReference type="PROSITE" id="PS51318">
    <property type="entry name" value="TAT"/>
    <property type="match status" value="1"/>
</dbReference>
<dbReference type="Gene3D" id="3.40.50.1700">
    <property type="entry name" value="Glycoside hydrolase family 3 C-terminal domain"/>
    <property type="match status" value="1"/>
</dbReference>
<comment type="similarity">
    <text evidence="1">Belongs to the glycosyl hydrolase 3 family.</text>
</comment>
<dbReference type="GO" id="GO:0005975">
    <property type="term" value="P:carbohydrate metabolic process"/>
    <property type="evidence" value="ECO:0007669"/>
    <property type="project" value="InterPro"/>
</dbReference>
<dbReference type="Proteomes" id="UP000622166">
    <property type="component" value="Unassembled WGS sequence"/>
</dbReference>
<accession>A0A918UYI5</accession>
<dbReference type="SUPFAM" id="SSF51445">
    <property type="entry name" value="(Trans)glycosidases"/>
    <property type="match status" value="1"/>
</dbReference>
<organism evidence="5 6">
    <name type="scientific">Streptomyces poonensis</name>
    <dbReference type="NCBI Taxonomy" id="68255"/>
    <lineage>
        <taxon>Bacteria</taxon>
        <taxon>Bacillati</taxon>
        <taxon>Actinomycetota</taxon>
        <taxon>Actinomycetes</taxon>
        <taxon>Kitasatosporales</taxon>
        <taxon>Streptomycetaceae</taxon>
        <taxon>Streptomyces</taxon>
    </lineage>
</organism>
<dbReference type="PRINTS" id="PR00133">
    <property type="entry name" value="GLHYDRLASE3"/>
</dbReference>
<dbReference type="PANTHER" id="PTHR42715">
    <property type="entry name" value="BETA-GLUCOSIDASE"/>
    <property type="match status" value="1"/>
</dbReference>
<dbReference type="InterPro" id="IPR006311">
    <property type="entry name" value="TAT_signal"/>
</dbReference>
<evidence type="ECO:0000313" key="5">
    <source>
        <dbReference type="EMBL" id="GGZ42342.1"/>
    </source>
</evidence>
<dbReference type="InterPro" id="IPR026891">
    <property type="entry name" value="Fn3-like"/>
</dbReference>
<sequence>MSDPVPAPAPTRTPDSVSRRSALRLLGGAVTVATAATATGCTVPSHTVAARSGPDAAAGPGRPRVERLLARLTLDEKISLLHGATDPRPLGQAGHVAGVPRLGIPPLRLADGPAGVRATRHATALPAPVLLASAFDPELARRYGQVIGREGRALGQDVLLSPMVNLIRTPYAGRNFETFGEDPLLSGDLVAAEIRGIQGEGLIATVKHFALNNQERDRESVDVRVGEQALHEVELRGFEAAVAAGAGAVMSAYNKVGGTFAGEHRELLTEVLRDRWGFEGWVMSDWSATHSTVASITAGLDMEMPDGRYFGAALKSAVRDGSVPERYVDRAVRRVLGVLDRFGLLDGRGGPPRPDRDPRAGAAVALEVAKAGATLLRNEHDALPLRPRAGGIAVIGPSGARPFVSGGGSAHVVPDHADSPLDAIRRRAGTHAQVTYALGEDLFGTALPEDVLGPAAGLEERRVAAGKTWTYDGTLTADRDDEWMFVLHFDGEPTERPKVLLDGKELFPLRPGYQEHFSGGFGSAAPDGLSVRRATALVTEGRHRLRITAEGGAAGLLFRLRCANGTTRARDVDRAVAAARAARDVVLFAYEDATEGTDRTTVALPGHQAELIEAVTAVNPRTTVVLNTSSATSMPWLERTAAVLQMYYPGQEGAAATAAVLFGDCDPGGRLTQSFPADDDHHPVAGDPRRYPGTDGTEEYTEGIHIGHRWYDAEGVRPLFPFGHGLSYTSFSYGEPSVRWSGRELHVGFTVRNTGRRDGIAVPQVYVGRAPDLRLDQPVRVLGGYRRLALKAGERRRVAVTVRPPTLSSWDPERHGWVLGTGRRTVWVGASSRDLRLTATAEVTT</sequence>
<evidence type="ECO:0000259" key="4">
    <source>
        <dbReference type="SMART" id="SM01217"/>
    </source>
</evidence>
<dbReference type="InterPro" id="IPR002772">
    <property type="entry name" value="Glyco_hydro_3_C"/>
</dbReference>
<evidence type="ECO:0000256" key="2">
    <source>
        <dbReference type="ARBA" id="ARBA00022801"/>
    </source>
</evidence>
<proteinExistence type="inferred from homology"/>
<keyword evidence="6" id="KW-1185">Reference proteome</keyword>
<feature type="compositionally biased region" description="Basic and acidic residues" evidence="3">
    <location>
        <begin position="678"/>
        <end position="692"/>
    </location>
</feature>
<protein>
    <submittedName>
        <fullName evidence="5">Glycosyl hydrolase</fullName>
    </submittedName>
</protein>
<dbReference type="InterPro" id="IPR017853">
    <property type="entry name" value="GH"/>
</dbReference>
<feature type="region of interest" description="Disordered" evidence="3">
    <location>
        <begin position="674"/>
        <end position="694"/>
    </location>
</feature>
<dbReference type="Gene3D" id="2.60.120.380">
    <property type="match status" value="1"/>
</dbReference>
<comment type="caution">
    <text evidence="5">The sequence shown here is derived from an EMBL/GenBank/DDBJ whole genome shotgun (WGS) entry which is preliminary data.</text>
</comment>
<dbReference type="AlphaFoldDB" id="A0A918UYI5"/>
<dbReference type="RefSeq" id="WP_189867049.1">
    <property type="nucleotide sequence ID" value="NZ_BMVW01000027.1"/>
</dbReference>
<dbReference type="Gene3D" id="3.20.20.300">
    <property type="entry name" value="Glycoside hydrolase, family 3, N-terminal domain"/>
    <property type="match status" value="1"/>
</dbReference>
<dbReference type="InterPro" id="IPR050288">
    <property type="entry name" value="Cellulose_deg_GH3"/>
</dbReference>
<dbReference type="Pfam" id="PF14310">
    <property type="entry name" value="Fn3-like"/>
    <property type="match status" value="1"/>
</dbReference>
<evidence type="ECO:0000256" key="1">
    <source>
        <dbReference type="ARBA" id="ARBA00005336"/>
    </source>
</evidence>
<evidence type="ECO:0000313" key="6">
    <source>
        <dbReference type="Proteomes" id="UP000622166"/>
    </source>
</evidence>
<dbReference type="SUPFAM" id="SSF52279">
    <property type="entry name" value="Beta-D-glucan exohydrolase, C-terminal domain"/>
    <property type="match status" value="1"/>
</dbReference>
<dbReference type="GO" id="GO:0004553">
    <property type="term" value="F:hydrolase activity, hydrolyzing O-glycosyl compounds"/>
    <property type="evidence" value="ECO:0007669"/>
    <property type="project" value="InterPro"/>
</dbReference>
<name>A0A918UYI5_9ACTN</name>
<dbReference type="InterPro" id="IPR036962">
    <property type="entry name" value="Glyco_hydro_3_N_sf"/>
</dbReference>
<dbReference type="SMART" id="SM01217">
    <property type="entry name" value="Fn3_like"/>
    <property type="match status" value="1"/>
</dbReference>
<dbReference type="InterPro" id="IPR036881">
    <property type="entry name" value="Glyco_hydro_3_C_sf"/>
</dbReference>
<dbReference type="EMBL" id="BMVW01000027">
    <property type="protein sequence ID" value="GGZ42342.1"/>
    <property type="molecule type" value="Genomic_DNA"/>
</dbReference>
<dbReference type="Pfam" id="PF00933">
    <property type="entry name" value="Glyco_hydro_3"/>
    <property type="match status" value="1"/>
</dbReference>
<dbReference type="PANTHER" id="PTHR42715:SF10">
    <property type="entry name" value="BETA-GLUCOSIDASE"/>
    <property type="match status" value="1"/>
</dbReference>
<dbReference type="Pfam" id="PF01915">
    <property type="entry name" value="Glyco_hydro_3_C"/>
    <property type="match status" value="1"/>
</dbReference>